<dbReference type="PROSITE" id="PS00107">
    <property type="entry name" value="PROTEIN_KINASE_ATP"/>
    <property type="match status" value="1"/>
</dbReference>
<dbReference type="AlphaFoldDB" id="A0AAE1K8Q7"/>
<comment type="similarity">
    <text evidence="1">Belongs to the protein kinase superfamily. CAMK Ser/Thr protein kinase family. SNF1 subfamily.</text>
</comment>
<keyword evidence="4 8" id="KW-0547">Nucleotide-binding</keyword>
<dbReference type="CDD" id="cd14003">
    <property type="entry name" value="STKc_AMPK-like"/>
    <property type="match status" value="1"/>
</dbReference>
<organism evidence="11 12">
    <name type="scientific">Acacia crassicarpa</name>
    <name type="common">northern wattle</name>
    <dbReference type="NCBI Taxonomy" id="499986"/>
    <lineage>
        <taxon>Eukaryota</taxon>
        <taxon>Viridiplantae</taxon>
        <taxon>Streptophyta</taxon>
        <taxon>Embryophyta</taxon>
        <taxon>Tracheophyta</taxon>
        <taxon>Spermatophyta</taxon>
        <taxon>Magnoliopsida</taxon>
        <taxon>eudicotyledons</taxon>
        <taxon>Gunneridae</taxon>
        <taxon>Pentapetalae</taxon>
        <taxon>rosids</taxon>
        <taxon>fabids</taxon>
        <taxon>Fabales</taxon>
        <taxon>Fabaceae</taxon>
        <taxon>Caesalpinioideae</taxon>
        <taxon>mimosoid clade</taxon>
        <taxon>Acacieae</taxon>
        <taxon>Acacia</taxon>
    </lineage>
</organism>
<evidence type="ECO:0000256" key="8">
    <source>
        <dbReference type="PROSITE-ProRule" id="PRU10141"/>
    </source>
</evidence>
<dbReference type="InterPro" id="IPR000719">
    <property type="entry name" value="Prot_kinase_dom"/>
</dbReference>
<proteinExistence type="inferred from homology"/>
<evidence type="ECO:0000259" key="10">
    <source>
        <dbReference type="PROSITE" id="PS50011"/>
    </source>
</evidence>
<evidence type="ECO:0000313" key="12">
    <source>
        <dbReference type="Proteomes" id="UP001293593"/>
    </source>
</evidence>
<comment type="caution">
    <text evidence="11">The sequence shown here is derived from an EMBL/GenBank/DDBJ whole genome shotgun (WGS) entry which is preliminary data.</text>
</comment>
<evidence type="ECO:0000256" key="6">
    <source>
        <dbReference type="ARBA" id="ARBA00022840"/>
    </source>
</evidence>
<dbReference type="GO" id="GO:0005524">
    <property type="term" value="F:ATP binding"/>
    <property type="evidence" value="ECO:0007669"/>
    <property type="project" value="UniProtKB-UniRule"/>
</dbReference>
<dbReference type="InterPro" id="IPR008271">
    <property type="entry name" value="Ser/Thr_kinase_AS"/>
</dbReference>
<keyword evidence="3" id="KW-0808">Transferase</keyword>
<name>A0AAE1K8Q7_9FABA</name>
<reference evidence="11" key="1">
    <citation type="submission" date="2023-10" db="EMBL/GenBank/DDBJ databases">
        <title>Chromosome-level genome of the transformable northern wattle, Acacia crassicarpa.</title>
        <authorList>
            <person name="Massaro I."/>
            <person name="Sinha N.R."/>
            <person name="Poethig S."/>
            <person name="Leichty A.R."/>
        </authorList>
    </citation>
    <scope>NUCLEOTIDE SEQUENCE</scope>
    <source>
        <strain evidence="11">Acra3RX</strain>
        <tissue evidence="11">Leaf</tissue>
    </source>
</reference>
<dbReference type="FunFam" id="3.30.200.20:FF:000003">
    <property type="entry name" value="Non-specific serine/threonine protein kinase"/>
    <property type="match status" value="1"/>
</dbReference>
<evidence type="ECO:0000256" key="9">
    <source>
        <dbReference type="RuleBase" id="RU000304"/>
    </source>
</evidence>
<evidence type="ECO:0000256" key="7">
    <source>
        <dbReference type="ARBA" id="ARBA00058225"/>
    </source>
</evidence>
<comment type="function">
    <text evidence="7">CIPK serine-threonine protein kinases interact with CBL proteins. Binding of a CBL protein to the regulatory NAF domain of CIPK protein lead to the activation of the kinase in a calcium-dependent manner.</text>
</comment>
<dbReference type="GO" id="GO:0007165">
    <property type="term" value="P:signal transduction"/>
    <property type="evidence" value="ECO:0007669"/>
    <property type="project" value="TreeGrafter"/>
</dbReference>
<feature type="domain" description="Protein kinase" evidence="10">
    <location>
        <begin position="38"/>
        <end position="290"/>
    </location>
</feature>
<evidence type="ECO:0000256" key="4">
    <source>
        <dbReference type="ARBA" id="ARBA00022741"/>
    </source>
</evidence>
<evidence type="ECO:0000313" key="11">
    <source>
        <dbReference type="EMBL" id="KAK4268429.1"/>
    </source>
</evidence>
<dbReference type="FunFam" id="1.10.510.10:FF:000571">
    <property type="entry name" value="Maternal embryonic leucine zipper kinase"/>
    <property type="match status" value="1"/>
</dbReference>
<gene>
    <name evidence="11" type="ORF">QN277_025088</name>
</gene>
<dbReference type="EMBL" id="JAWXYG010000007">
    <property type="protein sequence ID" value="KAK4268429.1"/>
    <property type="molecule type" value="Genomic_DNA"/>
</dbReference>
<dbReference type="InterPro" id="IPR017441">
    <property type="entry name" value="Protein_kinase_ATP_BS"/>
</dbReference>
<dbReference type="PANTHER" id="PTHR43895">
    <property type="entry name" value="CALCIUM/CALMODULIN-DEPENDENT PROTEIN KINASE KINASE-RELATED"/>
    <property type="match status" value="1"/>
</dbReference>
<accession>A0AAE1K8Q7</accession>
<dbReference type="InterPro" id="IPR011009">
    <property type="entry name" value="Kinase-like_dom_sf"/>
</dbReference>
<protein>
    <recommendedName>
        <fullName evidence="10">Protein kinase domain-containing protein</fullName>
    </recommendedName>
</protein>
<feature type="binding site" evidence="8">
    <location>
        <position position="67"/>
    </location>
    <ligand>
        <name>ATP</name>
        <dbReference type="ChEBI" id="CHEBI:30616"/>
    </ligand>
</feature>
<dbReference type="Gene3D" id="1.10.510.10">
    <property type="entry name" value="Transferase(Phosphotransferase) domain 1"/>
    <property type="match status" value="1"/>
</dbReference>
<dbReference type="SUPFAM" id="SSF56112">
    <property type="entry name" value="Protein kinase-like (PK-like)"/>
    <property type="match status" value="1"/>
</dbReference>
<evidence type="ECO:0000256" key="2">
    <source>
        <dbReference type="ARBA" id="ARBA00022527"/>
    </source>
</evidence>
<evidence type="ECO:0000256" key="5">
    <source>
        <dbReference type="ARBA" id="ARBA00022777"/>
    </source>
</evidence>
<dbReference type="PANTHER" id="PTHR43895:SF160">
    <property type="entry name" value="CBL-INTERACTING SERINE_THREONINE-PROTEIN KINASE 14"/>
    <property type="match status" value="1"/>
</dbReference>
<keyword evidence="5" id="KW-0418">Kinase</keyword>
<evidence type="ECO:0000256" key="1">
    <source>
        <dbReference type="ARBA" id="ARBA00006234"/>
    </source>
</evidence>
<evidence type="ECO:0000256" key="3">
    <source>
        <dbReference type="ARBA" id="ARBA00022679"/>
    </source>
</evidence>
<dbReference type="Pfam" id="PF00069">
    <property type="entry name" value="Pkinase"/>
    <property type="match status" value="1"/>
</dbReference>
<dbReference type="PROSITE" id="PS50011">
    <property type="entry name" value="PROTEIN_KINASE_DOM"/>
    <property type="match status" value="1"/>
</dbReference>
<dbReference type="PROSITE" id="PS00108">
    <property type="entry name" value="PROTEIN_KINASE_ST"/>
    <property type="match status" value="1"/>
</dbReference>
<keyword evidence="6 8" id="KW-0067">ATP-binding</keyword>
<dbReference type="Proteomes" id="UP001293593">
    <property type="component" value="Unassembled WGS sequence"/>
</dbReference>
<sequence length="306" mass="35123">MFKHIMNKIIEAKERAADSNSPSLMKEEELNGVLFGKYEIRRLIGIGGFAKVYEACHLLTKQIVAIKVVNKQDVTEQSLSMEAANMRRLNHPHIVKLYEVLTTETKIFLVMELAKGGELSDILVNGGPFSQDQYRRWLQQLISAVQHCHSRGVFHRDLKPENLLLDEKLDIKVSDFGWSATTEDIRPDGKFHTLCGTPAYMAPEMINREGYNGDKVDVWQCGVVLYVLTFNALPFNGPDALTTMREISRGLVWIPHWVRPESLRHLIKRLLDPNPKTRITIDEILKDPWFREGYTEIKLTSCHLKI</sequence>
<dbReference type="GO" id="GO:0004674">
    <property type="term" value="F:protein serine/threonine kinase activity"/>
    <property type="evidence" value="ECO:0007669"/>
    <property type="project" value="UniProtKB-KW"/>
</dbReference>
<keyword evidence="2 9" id="KW-0723">Serine/threonine-protein kinase</keyword>
<dbReference type="SMART" id="SM00220">
    <property type="entry name" value="S_TKc"/>
    <property type="match status" value="1"/>
</dbReference>
<keyword evidence="12" id="KW-1185">Reference proteome</keyword>